<dbReference type="InterPro" id="IPR050959">
    <property type="entry name" value="MarA-like"/>
</dbReference>
<keyword evidence="1" id="KW-0805">Transcription regulation</keyword>
<dbReference type="InterPro" id="IPR011256">
    <property type="entry name" value="Reg_factor_effector_dom_sf"/>
</dbReference>
<dbReference type="SUPFAM" id="SSF55136">
    <property type="entry name" value="Probable bacterial effector-binding domain"/>
    <property type="match status" value="1"/>
</dbReference>
<dbReference type="Pfam" id="PF12833">
    <property type="entry name" value="HTH_18"/>
    <property type="match status" value="1"/>
</dbReference>
<dbReference type="Proteomes" id="UP000683246">
    <property type="component" value="Chromosome"/>
</dbReference>
<feature type="domain" description="HTH araC/xylS-type" evidence="4">
    <location>
        <begin position="9"/>
        <end position="107"/>
    </location>
</feature>
<dbReference type="InterPro" id="IPR018062">
    <property type="entry name" value="HTH_AraC-typ_CS"/>
</dbReference>
<dbReference type="RefSeq" id="WP_212697357.1">
    <property type="nucleotide sequence ID" value="NZ_CP058649.1"/>
</dbReference>
<dbReference type="PANTHER" id="PTHR47504:SF5">
    <property type="entry name" value="RIGHT ORIGIN-BINDING PROTEIN"/>
    <property type="match status" value="1"/>
</dbReference>
<keyword evidence="2" id="KW-0238">DNA-binding</keyword>
<dbReference type="GO" id="GO:0003700">
    <property type="term" value="F:DNA-binding transcription factor activity"/>
    <property type="evidence" value="ECO:0007669"/>
    <property type="project" value="InterPro"/>
</dbReference>
<sequence>MTNKRIYFNNIIRYIEAHLYSPITTQQISQVGFISLMQLYRDFYAYTGHSVKEYIRKRRLSNALALVKSSKMTLADIAYYCGYSSQQAFHKQVRSTTGQTPLQYKKSDHYYYYPPFKGPFKTYINVAKERIPATIYLKFYDSQLKGIENRAIEHLFMLLPDFHGRLFGRNGTQSSHKFTYELYLELNDDTQHLVNLNASYGDLICYGNTYHHPVHTYATTTVNNHEEAIHQAWDYLYTDWLQSSMFQQAHENFFEEYIIKHGKPIKLKLYLPVKKKSNPYEITIKHAHQMTFLTAQQEGIYAEKKASKQIAHYFGIYYPDILETAQNFIVSKHKDRYLCGIQIDKHQIHFPLPTYIQTLTLAEGYYAILKGDSCVNSSIYEQRLISWLNDNGLSTHSRTPFTLYHSSCSKNKYVSMSIYCPLNMLKTDNTVV</sequence>
<dbReference type="InterPro" id="IPR009057">
    <property type="entry name" value="Homeodomain-like_sf"/>
</dbReference>
<dbReference type="PROSITE" id="PS00041">
    <property type="entry name" value="HTH_ARAC_FAMILY_1"/>
    <property type="match status" value="1"/>
</dbReference>
<proteinExistence type="predicted"/>
<dbReference type="KEGG" id="vpy:HZI73_06035"/>
<evidence type="ECO:0000313" key="6">
    <source>
        <dbReference type="Proteomes" id="UP000683246"/>
    </source>
</evidence>
<evidence type="ECO:0000313" key="5">
    <source>
        <dbReference type="EMBL" id="QUI21887.1"/>
    </source>
</evidence>
<evidence type="ECO:0000256" key="3">
    <source>
        <dbReference type="ARBA" id="ARBA00023163"/>
    </source>
</evidence>
<keyword evidence="3" id="KW-0804">Transcription</keyword>
<dbReference type="GO" id="GO:0043565">
    <property type="term" value="F:sequence-specific DNA binding"/>
    <property type="evidence" value="ECO:0007669"/>
    <property type="project" value="InterPro"/>
</dbReference>
<dbReference type="Gene3D" id="1.10.10.60">
    <property type="entry name" value="Homeodomain-like"/>
    <property type="match status" value="2"/>
</dbReference>
<keyword evidence="6" id="KW-1185">Reference proteome</keyword>
<dbReference type="EMBL" id="CP058649">
    <property type="protein sequence ID" value="QUI21887.1"/>
    <property type="molecule type" value="Genomic_DNA"/>
</dbReference>
<dbReference type="Gene3D" id="3.20.80.10">
    <property type="entry name" value="Regulatory factor, effector binding domain"/>
    <property type="match status" value="2"/>
</dbReference>
<accession>A0A8J8MHF9</accession>
<dbReference type="SUPFAM" id="SSF46689">
    <property type="entry name" value="Homeodomain-like"/>
    <property type="match status" value="2"/>
</dbReference>
<dbReference type="AlphaFoldDB" id="A0A8J8MHF9"/>
<gene>
    <name evidence="5" type="ORF">HZI73_06035</name>
</gene>
<protein>
    <submittedName>
        <fullName evidence="5">AraC family transcriptional regulator</fullName>
    </submittedName>
</protein>
<evidence type="ECO:0000259" key="4">
    <source>
        <dbReference type="PROSITE" id="PS01124"/>
    </source>
</evidence>
<dbReference type="PROSITE" id="PS01124">
    <property type="entry name" value="HTH_ARAC_FAMILY_2"/>
    <property type="match status" value="1"/>
</dbReference>
<dbReference type="InterPro" id="IPR029442">
    <property type="entry name" value="GyrI-like"/>
</dbReference>
<dbReference type="SMART" id="SM00342">
    <property type="entry name" value="HTH_ARAC"/>
    <property type="match status" value="1"/>
</dbReference>
<dbReference type="InterPro" id="IPR018060">
    <property type="entry name" value="HTH_AraC"/>
</dbReference>
<dbReference type="PANTHER" id="PTHR47504">
    <property type="entry name" value="RIGHT ORIGIN-BINDING PROTEIN"/>
    <property type="match status" value="1"/>
</dbReference>
<organism evidence="5 6">
    <name type="scientific">Vallitalea pronyensis</name>
    <dbReference type="NCBI Taxonomy" id="1348613"/>
    <lineage>
        <taxon>Bacteria</taxon>
        <taxon>Bacillati</taxon>
        <taxon>Bacillota</taxon>
        <taxon>Clostridia</taxon>
        <taxon>Lachnospirales</taxon>
        <taxon>Vallitaleaceae</taxon>
        <taxon>Vallitalea</taxon>
    </lineage>
</organism>
<evidence type="ECO:0000256" key="1">
    <source>
        <dbReference type="ARBA" id="ARBA00023015"/>
    </source>
</evidence>
<reference evidence="5" key="1">
    <citation type="submission" date="2020-07" db="EMBL/GenBank/DDBJ databases">
        <title>Vallitalea pronyensis genome.</title>
        <authorList>
            <person name="Postec A."/>
        </authorList>
    </citation>
    <scope>NUCLEOTIDE SEQUENCE</scope>
    <source>
        <strain evidence="5">FatNI3</strain>
    </source>
</reference>
<evidence type="ECO:0000256" key="2">
    <source>
        <dbReference type="ARBA" id="ARBA00023125"/>
    </source>
</evidence>
<dbReference type="Pfam" id="PF06445">
    <property type="entry name" value="GyrI-like"/>
    <property type="match status" value="1"/>
</dbReference>
<name>A0A8J8MHF9_9FIRM</name>